<comment type="caution">
    <text evidence="1">The sequence shown here is derived from an EMBL/GenBank/DDBJ whole genome shotgun (WGS) entry which is preliminary data.</text>
</comment>
<sequence>ANTSLSKDDFTKETIRVEYEWRPPKCDTCKIFGHVHDYCPKKVVSPPIVATSNVVTPNAEKTNDGFQTIMPPRKAPRTRTTPATTTNTTSVTNAQLQAMIYKALLSLWQQVMLTEARMAKTTIIQERVSEGQNALLSLSALTDFLKSPNPYFSKALKELSN</sequence>
<gene>
    <name evidence="1" type="ORF">Tco_0859756</name>
</gene>
<dbReference type="Proteomes" id="UP001151760">
    <property type="component" value="Unassembled WGS sequence"/>
</dbReference>
<evidence type="ECO:0000313" key="2">
    <source>
        <dbReference type="Proteomes" id="UP001151760"/>
    </source>
</evidence>
<proteinExistence type="predicted"/>
<accession>A0ABQ5BIL2</accession>
<keyword evidence="2" id="KW-1185">Reference proteome</keyword>
<evidence type="ECO:0000313" key="1">
    <source>
        <dbReference type="EMBL" id="GJT12714.1"/>
    </source>
</evidence>
<protein>
    <submittedName>
        <fullName evidence="1">Zinc knuckle CX2CX4HX4C containing protein</fullName>
    </submittedName>
</protein>
<name>A0ABQ5BIL2_9ASTR</name>
<reference evidence="1" key="2">
    <citation type="submission" date="2022-01" db="EMBL/GenBank/DDBJ databases">
        <authorList>
            <person name="Yamashiro T."/>
            <person name="Shiraishi A."/>
            <person name="Satake H."/>
            <person name="Nakayama K."/>
        </authorList>
    </citation>
    <scope>NUCLEOTIDE SEQUENCE</scope>
</reference>
<dbReference type="EMBL" id="BQNB010013171">
    <property type="protein sequence ID" value="GJT12714.1"/>
    <property type="molecule type" value="Genomic_DNA"/>
</dbReference>
<feature type="non-terminal residue" evidence="1">
    <location>
        <position position="1"/>
    </location>
</feature>
<reference evidence="1" key="1">
    <citation type="journal article" date="2022" name="Int. J. Mol. Sci.">
        <title>Draft Genome of Tanacetum Coccineum: Genomic Comparison of Closely Related Tanacetum-Family Plants.</title>
        <authorList>
            <person name="Yamashiro T."/>
            <person name="Shiraishi A."/>
            <person name="Nakayama K."/>
            <person name="Satake H."/>
        </authorList>
    </citation>
    <scope>NUCLEOTIDE SEQUENCE</scope>
</reference>
<organism evidence="1 2">
    <name type="scientific">Tanacetum coccineum</name>
    <dbReference type="NCBI Taxonomy" id="301880"/>
    <lineage>
        <taxon>Eukaryota</taxon>
        <taxon>Viridiplantae</taxon>
        <taxon>Streptophyta</taxon>
        <taxon>Embryophyta</taxon>
        <taxon>Tracheophyta</taxon>
        <taxon>Spermatophyta</taxon>
        <taxon>Magnoliopsida</taxon>
        <taxon>eudicotyledons</taxon>
        <taxon>Gunneridae</taxon>
        <taxon>Pentapetalae</taxon>
        <taxon>asterids</taxon>
        <taxon>campanulids</taxon>
        <taxon>Asterales</taxon>
        <taxon>Asteraceae</taxon>
        <taxon>Asteroideae</taxon>
        <taxon>Anthemideae</taxon>
        <taxon>Anthemidinae</taxon>
        <taxon>Tanacetum</taxon>
    </lineage>
</organism>